<reference evidence="2 3" key="1">
    <citation type="submission" date="2017-02" db="EMBL/GenBank/DDBJ databases">
        <authorList>
            <person name="Peterson S.W."/>
        </authorList>
    </citation>
    <scope>NUCLEOTIDE SEQUENCE [LARGE SCALE GENOMIC DNA]</scope>
    <source>
        <strain evidence="2 3">DSM 45154</strain>
    </source>
</reference>
<name>A0A1T4STN2_9ACTN</name>
<dbReference type="STRING" id="1122192.SAMN02745673_03978"/>
<accession>A0A1T4STN2</accession>
<sequence length="240" mass="25123">MTQTGPTDPDPAALPPRPGEGALDDGRSAPRHGRAALLRLARWFEGADPEAAHRLFTAAFALYPARHLEGQGEDTVAATTGWWDAPPSAGVAVRSARRSAPGPVHDHTEQQTRLRDAAEAAAHWRRSAAQEVRDLLAEPTRDGDRPQLSGAALEVLMGLLTAALGTDDAASGAGTAADLELDIRLRVIPAPGATLTLREAGGELVLRDLSLHATRYAGGTDPSVEPDSPTESSSELAHPA</sequence>
<evidence type="ECO:0000313" key="3">
    <source>
        <dbReference type="Proteomes" id="UP000190637"/>
    </source>
</evidence>
<dbReference type="EMBL" id="FUWS01000011">
    <property type="protein sequence ID" value="SKA31537.1"/>
    <property type="molecule type" value="Genomic_DNA"/>
</dbReference>
<feature type="compositionally biased region" description="Polar residues" evidence="1">
    <location>
        <begin position="229"/>
        <end position="240"/>
    </location>
</feature>
<keyword evidence="3" id="KW-1185">Reference proteome</keyword>
<dbReference type="Pfam" id="PF09660">
    <property type="entry name" value="DUF2397"/>
    <property type="match status" value="1"/>
</dbReference>
<evidence type="ECO:0008006" key="4">
    <source>
        <dbReference type="Google" id="ProtNLM"/>
    </source>
</evidence>
<dbReference type="Proteomes" id="UP000190637">
    <property type="component" value="Unassembled WGS sequence"/>
</dbReference>
<dbReference type="AlphaFoldDB" id="A0A1T4STN2"/>
<gene>
    <name evidence="2" type="ORF">SAMN02745673_03978</name>
</gene>
<feature type="compositionally biased region" description="Pro residues" evidence="1">
    <location>
        <begin position="8"/>
        <end position="18"/>
    </location>
</feature>
<proteinExistence type="predicted"/>
<evidence type="ECO:0000313" key="2">
    <source>
        <dbReference type="EMBL" id="SKA31537.1"/>
    </source>
</evidence>
<feature type="region of interest" description="Disordered" evidence="1">
    <location>
        <begin position="217"/>
        <end position="240"/>
    </location>
</feature>
<dbReference type="InterPro" id="IPR013493">
    <property type="entry name" value="CHP02677"/>
</dbReference>
<protein>
    <recommendedName>
        <fullName evidence="4">DUF2397 family protein</fullName>
    </recommendedName>
</protein>
<dbReference type="OrthoDB" id="3422947at2"/>
<feature type="region of interest" description="Disordered" evidence="1">
    <location>
        <begin position="1"/>
        <end position="29"/>
    </location>
</feature>
<evidence type="ECO:0000256" key="1">
    <source>
        <dbReference type="SAM" id="MobiDB-lite"/>
    </source>
</evidence>
<organism evidence="2 3">
    <name type="scientific">Marinactinospora thermotolerans DSM 45154</name>
    <dbReference type="NCBI Taxonomy" id="1122192"/>
    <lineage>
        <taxon>Bacteria</taxon>
        <taxon>Bacillati</taxon>
        <taxon>Actinomycetota</taxon>
        <taxon>Actinomycetes</taxon>
        <taxon>Streptosporangiales</taxon>
        <taxon>Nocardiopsidaceae</taxon>
        <taxon>Marinactinospora</taxon>
    </lineage>
</organism>
<dbReference type="RefSeq" id="WP_078763232.1">
    <property type="nucleotide sequence ID" value="NZ_FUWS01000011.1"/>
</dbReference>